<gene>
    <name evidence="1" type="ORF">ACLA_038840</name>
</gene>
<protein>
    <submittedName>
        <fullName evidence="1">Uncharacterized protein</fullName>
    </submittedName>
</protein>
<dbReference type="VEuPathDB" id="FungiDB:ACLA_038840"/>
<dbReference type="Proteomes" id="UP000006701">
    <property type="component" value="Unassembled WGS sequence"/>
</dbReference>
<dbReference type="RefSeq" id="XP_001271095.1">
    <property type="nucleotide sequence ID" value="XM_001271094.1"/>
</dbReference>
<proteinExistence type="predicted"/>
<dbReference type="AlphaFoldDB" id="A1CKJ5"/>
<sequence>MASQIILSLDPLIKLIQCSVPEGNEGALSGFSALAVGQSAIIETGPKSQLNMASN</sequence>
<keyword evidence="2" id="KW-1185">Reference proteome</keyword>
<name>A1CKJ5_ASPCL</name>
<dbReference type="HOGENOM" id="CLU_3031932_0_0_1"/>
<organism evidence="1 2">
    <name type="scientific">Aspergillus clavatus (strain ATCC 1007 / CBS 513.65 / DSM 816 / NCTC 3887 / NRRL 1 / QM 1276 / 107)</name>
    <dbReference type="NCBI Taxonomy" id="344612"/>
    <lineage>
        <taxon>Eukaryota</taxon>
        <taxon>Fungi</taxon>
        <taxon>Dikarya</taxon>
        <taxon>Ascomycota</taxon>
        <taxon>Pezizomycotina</taxon>
        <taxon>Eurotiomycetes</taxon>
        <taxon>Eurotiomycetidae</taxon>
        <taxon>Eurotiales</taxon>
        <taxon>Aspergillaceae</taxon>
        <taxon>Aspergillus</taxon>
        <taxon>Aspergillus subgen. Fumigati</taxon>
    </lineage>
</organism>
<evidence type="ECO:0000313" key="2">
    <source>
        <dbReference type="Proteomes" id="UP000006701"/>
    </source>
</evidence>
<dbReference type="EMBL" id="DS027056">
    <property type="protein sequence ID" value="EAW09669.1"/>
    <property type="molecule type" value="Genomic_DNA"/>
</dbReference>
<reference evidence="1 2" key="1">
    <citation type="journal article" date="2008" name="PLoS Genet.">
        <title>Genomic islands in the pathogenic filamentous fungus Aspergillus fumigatus.</title>
        <authorList>
            <person name="Fedorova N.D."/>
            <person name="Khaldi N."/>
            <person name="Joardar V.S."/>
            <person name="Maiti R."/>
            <person name="Amedeo P."/>
            <person name="Anderson M.J."/>
            <person name="Crabtree J."/>
            <person name="Silva J.C."/>
            <person name="Badger J.H."/>
            <person name="Albarraq A."/>
            <person name="Angiuoli S."/>
            <person name="Bussey H."/>
            <person name="Bowyer P."/>
            <person name="Cotty P.J."/>
            <person name="Dyer P.S."/>
            <person name="Egan A."/>
            <person name="Galens K."/>
            <person name="Fraser-Liggett C.M."/>
            <person name="Haas B.J."/>
            <person name="Inman J.M."/>
            <person name="Kent R."/>
            <person name="Lemieux S."/>
            <person name="Malavazi I."/>
            <person name="Orvis J."/>
            <person name="Roemer T."/>
            <person name="Ronning C.M."/>
            <person name="Sundaram J.P."/>
            <person name="Sutton G."/>
            <person name="Turner G."/>
            <person name="Venter J.C."/>
            <person name="White O.R."/>
            <person name="Whitty B.R."/>
            <person name="Youngman P."/>
            <person name="Wolfe K.H."/>
            <person name="Goldman G.H."/>
            <person name="Wortman J.R."/>
            <person name="Jiang B."/>
            <person name="Denning D.W."/>
            <person name="Nierman W.C."/>
        </authorList>
    </citation>
    <scope>NUCLEOTIDE SEQUENCE [LARGE SCALE GENOMIC DNA]</scope>
    <source>
        <strain evidence="2">ATCC 1007 / CBS 513.65 / DSM 816 / NCTC 3887 / NRRL 1</strain>
    </source>
</reference>
<evidence type="ECO:0000313" key="1">
    <source>
        <dbReference type="EMBL" id="EAW09669.1"/>
    </source>
</evidence>
<dbReference type="KEGG" id="act:ACLA_038840"/>
<accession>A1CKJ5</accession>
<dbReference type="GeneID" id="4703119"/>